<evidence type="ECO:0000256" key="1">
    <source>
        <dbReference type="ARBA" id="ARBA00005188"/>
    </source>
</evidence>
<evidence type="ECO:0000256" key="8">
    <source>
        <dbReference type="PIRNR" id="PIRNR006630"/>
    </source>
</evidence>
<evidence type="ECO:0000259" key="10">
    <source>
        <dbReference type="PROSITE" id="PS50263"/>
    </source>
</evidence>
<dbReference type="KEGG" id="cpro:CPRO_22650"/>
<dbReference type="PANTHER" id="PTHR23090:SF9">
    <property type="entry name" value="GLUTAMINE-DEPENDENT NAD(+) SYNTHETASE"/>
    <property type="match status" value="1"/>
</dbReference>
<gene>
    <name evidence="7 11" type="primary">nadE</name>
    <name evidence="11" type="ORF">CPRO_22650</name>
    <name evidence="12" type="ORF">SAMN02745151_02630</name>
</gene>
<feature type="binding site" evidence="7">
    <location>
        <position position="607"/>
    </location>
    <ligand>
        <name>deamido-NAD(+)</name>
        <dbReference type="ChEBI" id="CHEBI:58437"/>
        <note>ligand shared between two neighboring subunits</note>
    </ligand>
</feature>
<dbReference type="InterPro" id="IPR014729">
    <property type="entry name" value="Rossmann-like_a/b/a_fold"/>
</dbReference>
<reference evidence="11 13" key="1">
    <citation type="journal article" date="2016" name="Genome Announc.">
        <title>Complete Genome Sequence of the Amino Acid-Fermenting Clostridium propionicum X2 (DSM 1682).</title>
        <authorList>
            <person name="Poehlein A."/>
            <person name="Schlien K."/>
            <person name="Chowdhury N.P."/>
            <person name="Gottschalk G."/>
            <person name="Buckel W."/>
            <person name="Daniel R."/>
        </authorList>
    </citation>
    <scope>NUCLEOTIDE SEQUENCE [LARGE SCALE GENOMIC DNA]</scope>
    <source>
        <strain evidence="11 13">X2</strain>
    </source>
</reference>
<dbReference type="SUPFAM" id="SSF52402">
    <property type="entry name" value="Adenine nucleotide alpha hydrolases-like"/>
    <property type="match status" value="1"/>
</dbReference>
<protein>
    <recommendedName>
        <fullName evidence="7 8">Glutamine-dependent NAD(+) synthetase</fullName>
        <ecNumber evidence="7 8">6.3.5.1</ecNumber>
    </recommendedName>
    <alternativeName>
        <fullName evidence="7 8">NAD(+) synthase [glutamine-hydrolyzing]</fullName>
    </alternativeName>
</protein>
<sequence length="646" mass="71929">MFNYIKVAVAIPKLKVADCIYNKQEIMSVIKNAAEKKVKILTFPELSVTAYTCGDLFFQNPLLASAEKTLAEIAAETKELDMLILIGVPVLSDNQTFNCAALLHKGKILGLVPKTLLPNYSEFYEERWFASSDDLIQEEITFAGQVVPIGGDLIFAAENFPNLKVGVEICEDLWGPIPPSSYLSLYGATVLLNPSASNELAAKPGYRHQLIAQQSSRCLCAYAYASAGIGESTQDTVFSGHSLIYENGVLLGESESFSQENQLIYADVDLELLASERRKHTTYMSHLSRAHAQKFYREIKFSMVEDELDEFKRPITAKPFTPADDASLSKRCHDIFMIQTTGLARRMEHTHAKTLVIGISGGLDSTLALLVCVKACDFLNIPRDHVLGITMPGFGTTDRTYQNAVQLMKSLGISTREISIRAASLQHFEDIGHDPSVHDVTYENTQARERTQILMDISNQTGGIVVGTGDLSELALGWATYNGDHMSMYAVNAGIPKTLVRVLVNWVASTGELDQKASDILLDILDTPVSPELLPPDENGNINQKTEDLVGPYELHDFFLYQIIRFGFSPAKVLFLAEQAFGNAYSRETLLKWLKNFYHRFFMQQFKRSCLPDGPKVGALCLSPRSDWRMPTDASSRIWMEEVEKL</sequence>
<evidence type="ECO:0000256" key="5">
    <source>
        <dbReference type="ARBA" id="ARBA00022840"/>
    </source>
</evidence>
<feature type="active site" description="Proton acceptor; for glutaminase activity" evidence="7">
    <location>
        <position position="45"/>
    </location>
</feature>
<keyword evidence="13" id="KW-1185">Reference proteome</keyword>
<dbReference type="InterPro" id="IPR022310">
    <property type="entry name" value="NAD/GMP_synthase"/>
</dbReference>
<dbReference type="Gene3D" id="1.10.10.1140">
    <property type="entry name" value="Glutamine-dependent NAD+ synthetase, C-terminal domain"/>
    <property type="match status" value="1"/>
</dbReference>
<dbReference type="NCBIfam" id="NF002730">
    <property type="entry name" value="PRK02628.1"/>
    <property type="match status" value="1"/>
</dbReference>
<dbReference type="GO" id="GO:0009435">
    <property type="term" value="P:NAD+ biosynthetic process"/>
    <property type="evidence" value="ECO:0007669"/>
    <property type="project" value="UniProtKB-UniRule"/>
</dbReference>
<reference evidence="12" key="4">
    <citation type="submission" date="2016-11" db="EMBL/GenBank/DDBJ databases">
        <authorList>
            <person name="Varghese N."/>
            <person name="Submissions S."/>
        </authorList>
    </citation>
    <scope>NUCLEOTIDE SEQUENCE</scope>
    <source>
        <strain evidence="12">DSM 1682</strain>
    </source>
</reference>
<dbReference type="Gene3D" id="3.40.50.620">
    <property type="entry name" value="HUPs"/>
    <property type="match status" value="1"/>
</dbReference>
<dbReference type="GO" id="GO:0005524">
    <property type="term" value="F:ATP binding"/>
    <property type="evidence" value="ECO:0007669"/>
    <property type="project" value="UniProtKB-UniRule"/>
</dbReference>
<dbReference type="GO" id="GO:0003952">
    <property type="term" value="F:NAD+ synthase (glutamine-hydrolyzing) activity"/>
    <property type="evidence" value="ECO:0007669"/>
    <property type="project" value="UniProtKB-UniRule"/>
</dbReference>
<dbReference type="PROSITE" id="PS50263">
    <property type="entry name" value="CN_HYDROLASE"/>
    <property type="match status" value="1"/>
</dbReference>
<keyword evidence="4 7" id="KW-0547">Nucleotide-binding</keyword>
<dbReference type="AlphaFoldDB" id="A0A0X8VDQ8"/>
<keyword evidence="6 7" id="KW-0520">NAD</keyword>
<feature type="domain" description="CN hydrolase" evidence="10">
    <location>
        <begin position="5"/>
        <end position="270"/>
    </location>
</feature>
<comment type="function">
    <text evidence="7">Catalyzes the ATP-dependent amidation of deamido-NAD to form NAD. Uses L-glutamine as a nitrogen source.</text>
</comment>
<dbReference type="InterPro" id="IPR014445">
    <property type="entry name" value="Gln-dep_NAD_synthase"/>
</dbReference>
<dbReference type="GO" id="GO:0004359">
    <property type="term" value="F:glutaminase activity"/>
    <property type="evidence" value="ECO:0007669"/>
    <property type="project" value="InterPro"/>
</dbReference>
<dbReference type="InterPro" id="IPR041856">
    <property type="entry name" value="NAD+_synth_C"/>
</dbReference>
<organism evidence="12 14">
    <name type="scientific">Anaerotignum propionicum DSM 1682</name>
    <dbReference type="NCBI Taxonomy" id="991789"/>
    <lineage>
        <taxon>Bacteria</taxon>
        <taxon>Bacillati</taxon>
        <taxon>Bacillota</taxon>
        <taxon>Clostridia</taxon>
        <taxon>Lachnospirales</taxon>
        <taxon>Anaerotignaceae</taxon>
        <taxon>Anaerotignum</taxon>
    </lineage>
</organism>
<comment type="pathway">
    <text evidence="1 7 8">Cofactor biosynthesis; NAD(+) biosynthesis; NAD(+) from deamido-NAD(+) (L-Gln route): step 1/1.</text>
</comment>
<dbReference type="GO" id="GO:0008795">
    <property type="term" value="F:NAD+ synthase activity"/>
    <property type="evidence" value="ECO:0007669"/>
    <property type="project" value="UniProtKB-UniRule"/>
</dbReference>
<dbReference type="EMBL" id="FQUA01000014">
    <property type="protein sequence ID" value="SHF04948.1"/>
    <property type="molecule type" value="Genomic_DNA"/>
</dbReference>
<dbReference type="EC" id="6.3.5.1" evidence="7 8"/>
<reference evidence="13" key="2">
    <citation type="submission" date="2016-01" db="EMBL/GenBank/DDBJ databases">
        <authorList>
            <person name="Poehlein A."/>
            <person name="Schlien K."/>
            <person name="Gottschalk G."/>
            <person name="Buckel W."/>
            <person name="Daniel R."/>
        </authorList>
    </citation>
    <scope>NUCLEOTIDE SEQUENCE [LARGE SCALE GENOMIC DNA]</scope>
    <source>
        <strain evidence="13">X2</strain>
    </source>
</reference>
<feature type="binding site" evidence="7">
    <location>
        <position position="197"/>
    </location>
    <ligand>
        <name>L-glutamine</name>
        <dbReference type="ChEBI" id="CHEBI:58359"/>
    </ligand>
</feature>
<feature type="active site" description="For glutaminase activity" evidence="7">
    <location>
        <position position="114"/>
    </location>
</feature>
<keyword evidence="3 7" id="KW-0436">Ligase</keyword>
<dbReference type="Pfam" id="PF02540">
    <property type="entry name" value="NAD_synthase"/>
    <property type="match status" value="1"/>
</dbReference>
<dbReference type="GO" id="GO:0005737">
    <property type="term" value="C:cytoplasm"/>
    <property type="evidence" value="ECO:0007669"/>
    <property type="project" value="InterPro"/>
</dbReference>
<proteinExistence type="inferred from homology"/>
<dbReference type="InterPro" id="IPR036526">
    <property type="entry name" value="C-N_Hydrolase_sf"/>
</dbReference>
<evidence type="ECO:0000256" key="9">
    <source>
        <dbReference type="RuleBase" id="RU003811"/>
    </source>
</evidence>
<evidence type="ECO:0000313" key="11">
    <source>
        <dbReference type="EMBL" id="AMJ41832.1"/>
    </source>
</evidence>
<dbReference type="Pfam" id="PF00795">
    <property type="entry name" value="CN_hydrolase"/>
    <property type="match status" value="1"/>
</dbReference>
<dbReference type="CDD" id="cd07570">
    <property type="entry name" value="GAT_Gln-NAD-synth"/>
    <property type="match status" value="1"/>
</dbReference>
<evidence type="ECO:0000256" key="2">
    <source>
        <dbReference type="ARBA" id="ARBA00007145"/>
    </source>
</evidence>
<dbReference type="EMBL" id="CP014223">
    <property type="protein sequence ID" value="AMJ41832.1"/>
    <property type="molecule type" value="Genomic_DNA"/>
</dbReference>
<evidence type="ECO:0000313" key="14">
    <source>
        <dbReference type="Proteomes" id="UP000184204"/>
    </source>
</evidence>
<dbReference type="SUPFAM" id="SSF56317">
    <property type="entry name" value="Carbon-nitrogen hydrolase"/>
    <property type="match status" value="1"/>
</dbReference>
<feature type="binding site" evidence="7">
    <location>
        <begin position="358"/>
        <end position="365"/>
    </location>
    <ligand>
        <name>ATP</name>
        <dbReference type="ChEBI" id="CHEBI:30616"/>
    </ligand>
</feature>
<dbReference type="HAMAP" id="MF_02090">
    <property type="entry name" value="NadE_glutamine_dep"/>
    <property type="match status" value="1"/>
</dbReference>
<feature type="binding site" evidence="7">
    <location>
        <begin position="478"/>
        <end position="481"/>
    </location>
    <ligand>
        <name>deamido-NAD(+)</name>
        <dbReference type="ChEBI" id="CHEBI:58437"/>
        <note>ligand shared between two neighboring subunits</note>
    </ligand>
</feature>
<dbReference type="PIRSF" id="PIRSF006630">
    <property type="entry name" value="NADS_GAT"/>
    <property type="match status" value="1"/>
</dbReference>
<dbReference type="NCBIfam" id="TIGR00552">
    <property type="entry name" value="nadE"/>
    <property type="match status" value="1"/>
</dbReference>
<feature type="binding site" evidence="7">
    <location>
        <position position="468"/>
    </location>
    <ligand>
        <name>ATP</name>
        <dbReference type="ChEBI" id="CHEBI:30616"/>
    </ligand>
</feature>
<evidence type="ECO:0000256" key="3">
    <source>
        <dbReference type="ARBA" id="ARBA00022598"/>
    </source>
</evidence>
<evidence type="ECO:0000256" key="7">
    <source>
        <dbReference type="HAMAP-Rule" id="MF_02090"/>
    </source>
</evidence>
<feature type="binding site" evidence="7">
    <location>
        <position position="444"/>
    </location>
    <ligand>
        <name>deamido-NAD(+)</name>
        <dbReference type="ChEBI" id="CHEBI:58437"/>
        <note>ligand shared between two neighboring subunits</note>
    </ligand>
</feature>
<evidence type="ECO:0000313" key="12">
    <source>
        <dbReference type="EMBL" id="SHF04948.1"/>
    </source>
</evidence>
<dbReference type="Proteomes" id="UP000184204">
    <property type="component" value="Unassembled WGS sequence"/>
</dbReference>
<dbReference type="PANTHER" id="PTHR23090">
    <property type="entry name" value="NH 3 /GLUTAMINE-DEPENDENT NAD + SYNTHETASE"/>
    <property type="match status" value="1"/>
</dbReference>
<dbReference type="RefSeq" id="WP_200777693.1">
    <property type="nucleotide sequence ID" value="NZ_CP014223.1"/>
</dbReference>
<keyword evidence="5 7" id="KW-0067">ATP-binding</keyword>
<evidence type="ECO:0000256" key="4">
    <source>
        <dbReference type="ARBA" id="ARBA00022741"/>
    </source>
</evidence>
<accession>A0A0X8VDQ8</accession>
<dbReference type="Gene3D" id="3.60.110.10">
    <property type="entry name" value="Carbon-nitrogen hydrolase"/>
    <property type="match status" value="1"/>
</dbReference>
<feature type="binding site" evidence="7">
    <location>
        <position position="120"/>
    </location>
    <ligand>
        <name>L-glutamine</name>
        <dbReference type="ChEBI" id="CHEBI:58359"/>
    </ligand>
</feature>
<evidence type="ECO:0000313" key="13">
    <source>
        <dbReference type="Proteomes" id="UP000068026"/>
    </source>
</evidence>
<reference evidence="14" key="3">
    <citation type="submission" date="2016-11" db="EMBL/GenBank/DDBJ databases">
        <authorList>
            <person name="Jaros S."/>
            <person name="Januszkiewicz K."/>
            <person name="Wedrychowicz H."/>
        </authorList>
    </citation>
    <scope>NUCLEOTIDE SEQUENCE [LARGE SCALE GENOMIC DNA]</scope>
    <source>
        <strain evidence="14">DSM 1682</strain>
    </source>
</reference>
<name>A0A0X8VDQ8_ANAPI</name>
<comment type="similarity">
    <text evidence="2 7 8">In the C-terminal section; belongs to the NAD synthetase family.</text>
</comment>
<comment type="catalytic activity">
    <reaction evidence="7 8">
        <text>deamido-NAD(+) + L-glutamine + ATP + H2O = L-glutamate + AMP + diphosphate + NAD(+) + H(+)</text>
        <dbReference type="Rhea" id="RHEA:24384"/>
        <dbReference type="ChEBI" id="CHEBI:15377"/>
        <dbReference type="ChEBI" id="CHEBI:15378"/>
        <dbReference type="ChEBI" id="CHEBI:29985"/>
        <dbReference type="ChEBI" id="CHEBI:30616"/>
        <dbReference type="ChEBI" id="CHEBI:33019"/>
        <dbReference type="ChEBI" id="CHEBI:57540"/>
        <dbReference type="ChEBI" id="CHEBI:58359"/>
        <dbReference type="ChEBI" id="CHEBI:58437"/>
        <dbReference type="ChEBI" id="CHEBI:456215"/>
        <dbReference type="EC" id="6.3.5.1"/>
    </reaction>
</comment>
<feature type="active site" description="Nucleophile; for glutaminase activity" evidence="7">
    <location>
        <position position="170"/>
    </location>
</feature>
<feature type="binding site" evidence="7">
    <location>
        <position position="473"/>
    </location>
    <ligand>
        <name>deamido-NAD(+)</name>
        <dbReference type="ChEBI" id="CHEBI:58437"/>
        <note>ligand shared between two neighboring subunits</note>
    </ligand>
</feature>
<dbReference type="Proteomes" id="UP000068026">
    <property type="component" value="Chromosome"/>
</dbReference>
<feature type="binding site" evidence="7">
    <location>
        <position position="203"/>
    </location>
    <ligand>
        <name>L-glutamine</name>
        <dbReference type="ChEBI" id="CHEBI:58359"/>
    </ligand>
</feature>
<evidence type="ECO:0000256" key="6">
    <source>
        <dbReference type="ARBA" id="ARBA00023027"/>
    </source>
</evidence>
<dbReference type="InterPro" id="IPR003010">
    <property type="entry name" value="C-N_Hydrolase"/>
</dbReference>
<dbReference type="CDD" id="cd00553">
    <property type="entry name" value="NAD_synthase"/>
    <property type="match status" value="1"/>
</dbReference>
<comment type="similarity">
    <text evidence="9">Belongs to the NAD synthetase family.</text>
</comment>
<dbReference type="InterPro" id="IPR003694">
    <property type="entry name" value="NAD_synthase"/>
</dbReference>